<name>A0A1C3U0R4_9HYPH</name>
<proteinExistence type="predicted"/>
<protein>
    <submittedName>
        <fullName evidence="2">Adenosylhomocysteine nucleosidase</fullName>
    </submittedName>
</protein>
<evidence type="ECO:0000313" key="2">
    <source>
        <dbReference type="EMBL" id="SCB08982.1"/>
    </source>
</evidence>
<dbReference type="InterPro" id="IPR035994">
    <property type="entry name" value="Nucleoside_phosphorylase_sf"/>
</dbReference>
<evidence type="ECO:0000259" key="1">
    <source>
        <dbReference type="Pfam" id="PF01048"/>
    </source>
</evidence>
<dbReference type="SUPFAM" id="SSF53167">
    <property type="entry name" value="Purine and uridine phosphorylases"/>
    <property type="match status" value="1"/>
</dbReference>
<dbReference type="GO" id="GO:0009116">
    <property type="term" value="P:nucleoside metabolic process"/>
    <property type="evidence" value="ECO:0007669"/>
    <property type="project" value="InterPro"/>
</dbReference>
<dbReference type="OrthoDB" id="997641at2"/>
<sequence length="213" mass="23403">MKFELKRVSGKTILFVMAAEAEYGPFLRSRIDPLMTGVGPVEAAIALTRTFAQLEAQDDLPDLVVSLGSAGSARLEQTEVYQVSSVSYRDMDASPLGFEKGRTPFLDLPATIELPLRIPTIAEASLSTGGNIVSGTEAYERIGTDMVDMETFSVLRACQAYNRPLIGLRGISDGKVELQHISDWTEYLHVIDRKLSYAVDGLFTALEDGVFWF</sequence>
<dbReference type="Pfam" id="PF01048">
    <property type="entry name" value="PNP_UDP_1"/>
    <property type="match status" value="1"/>
</dbReference>
<organism evidence="2 3">
    <name type="scientific">Rhizobium miluonense</name>
    <dbReference type="NCBI Taxonomy" id="411945"/>
    <lineage>
        <taxon>Bacteria</taxon>
        <taxon>Pseudomonadati</taxon>
        <taxon>Pseudomonadota</taxon>
        <taxon>Alphaproteobacteria</taxon>
        <taxon>Hyphomicrobiales</taxon>
        <taxon>Rhizobiaceae</taxon>
        <taxon>Rhizobium/Agrobacterium group</taxon>
        <taxon>Rhizobium</taxon>
    </lineage>
</organism>
<dbReference type="Gene3D" id="3.40.50.1580">
    <property type="entry name" value="Nucleoside phosphorylase domain"/>
    <property type="match status" value="1"/>
</dbReference>
<feature type="domain" description="Nucleoside phosphorylase" evidence="1">
    <location>
        <begin position="35"/>
        <end position="174"/>
    </location>
</feature>
<evidence type="ECO:0000313" key="3">
    <source>
        <dbReference type="Proteomes" id="UP000199435"/>
    </source>
</evidence>
<dbReference type="InterPro" id="IPR010050">
    <property type="entry name" value="MTA_SAH_nuc_hyp"/>
</dbReference>
<dbReference type="RefSeq" id="WP_092843326.1">
    <property type="nucleotide sequence ID" value="NZ_FMAH01000001.1"/>
</dbReference>
<gene>
    <name evidence="2" type="ORF">GA0061102_1001288</name>
</gene>
<dbReference type="InterPro" id="IPR000845">
    <property type="entry name" value="Nucleoside_phosphorylase_d"/>
</dbReference>
<dbReference type="NCBIfam" id="TIGR01705">
    <property type="entry name" value="MTA_SAH-nuc-hyp"/>
    <property type="match status" value="1"/>
</dbReference>
<dbReference type="Proteomes" id="UP000199435">
    <property type="component" value="Unassembled WGS sequence"/>
</dbReference>
<accession>A0A1C3U0R4</accession>
<dbReference type="STRING" id="411945.GA0061102_1001288"/>
<keyword evidence="3" id="KW-1185">Reference proteome</keyword>
<dbReference type="EMBL" id="FMAH01000001">
    <property type="protein sequence ID" value="SCB08982.1"/>
    <property type="molecule type" value="Genomic_DNA"/>
</dbReference>
<dbReference type="AlphaFoldDB" id="A0A1C3U0R4"/>
<dbReference type="GO" id="GO:0003824">
    <property type="term" value="F:catalytic activity"/>
    <property type="evidence" value="ECO:0007669"/>
    <property type="project" value="InterPro"/>
</dbReference>
<reference evidence="3" key="1">
    <citation type="submission" date="2016-08" db="EMBL/GenBank/DDBJ databases">
        <authorList>
            <person name="Varghese N."/>
            <person name="Submissions Spin"/>
        </authorList>
    </citation>
    <scope>NUCLEOTIDE SEQUENCE [LARGE SCALE GENOMIC DNA]</scope>
    <source>
        <strain evidence="3">HAMBI 2971</strain>
    </source>
</reference>